<feature type="compositionally biased region" description="Basic and acidic residues" evidence="1">
    <location>
        <begin position="61"/>
        <end position="83"/>
    </location>
</feature>
<protein>
    <recommendedName>
        <fullName evidence="4">Collagen-like protein</fullName>
    </recommendedName>
</protein>
<dbReference type="Gene3D" id="1.20.5.320">
    <property type="entry name" value="6-Phosphogluconate Dehydrogenase, domain 3"/>
    <property type="match status" value="1"/>
</dbReference>
<evidence type="ECO:0000313" key="3">
    <source>
        <dbReference type="Proteomes" id="UP001341840"/>
    </source>
</evidence>
<reference evidence="2 3" key="1">
    <citation type="journal article" date="2023" name="Plants (Basel)">
        <title>Bridging the Gap: Combining Genomics and Transcriptomics Approaches to Understand Stylosanthes scabra, an Orphan Legume from the Brazilian Caatinga.</title>
        <authorList>
            <person name="Ferreira-Neto J.R.C."/>
            <person name="da Silva M.D."/>
            <person name="Binneck E."/>
            <person name="de Melo N.F."/>
            <person name="da Silva R.H."/>
            <person name="de Melo A.L.T.M."/>
            <person name="Pandolfi V."/>
            <person name="Bustamante F.O."/>
            <person name="Brasileiro-Vidal A.C."/>
            <person name="Benko-Iseppon A.M."/>
        </authorList>
    </citation>
    <scope>NUCLEOTIDE SEQUENCE [LARGE SCALE GENOMIC DNA]</scope>
    <source>
        <tissue evidence="2">Leaves</tissue>
    </source>
</reference>
<sequence>MSEEQQTEGTRVYDRLVGVDGEGRLPPVVATQLKGDPGAPGEPGEPGKPGSPGPAGVSVESVERAGDDTEAKAVFRLSDESTHEVALPRGPQGAKGDPGATVNIRDNNDGTVTIEGGAAA</sequence>
<evidence type="ECO:0000313" key="2">
    <source>
        <dbReference type="EMBL" id="MED6214258.1"/>
    </source>
</evidence>
<evidence type="ECO:0008006" key="4">
    <source>
        <dbReference type="Google" id="ProtNLM"/>
    </source>
</evidence>
<keyword evidence="3" id="KW-1185">Reference proteome</keyword>
<dbReference type="EMBL" id="JASCZI010244594">
    <property type="protein sequence ID" value="MED6214258.1"/>
    <property type="molecule type" value="Genomic_DNA"/>
</dbReference>
<name>A0ABU6YYU5_9FABA</name>
<organism evidence="2 3">
    <name type="scientific">Stylosanthes scabra</name>
    <dbReference type="NCBI Taxonomy" id="79078"/>
    <lineage>
        <taxon>Eukaryota</taxon>
        <taxon>Viridiplantae</taxon>
        <taxon>Streptophyta</taxon>
        <taxon>Embryophyta</taxon>
        <taxon>Tracheophyta</taxon>
        <taxon>Spermatophyta</taxon>
        <taxon>Magnoliopsida</taxon>
        <taxon>eudicotyledons</taxon>
        <taxon>Gunneridae</taxon>
        <taxon>Pentapetalae</taxon>
        <taxon>rosids</taxon>
        <taxon>fabids</taxon>
        <taxon>Fabales</taxon>
        <taxon>Fabaceae</taxon>
        <taxon>Papilionoideae</taxon>
        <taxon>50 kb inversion clade</taxon>
        <taxon>dalbergioids sensu lato</taxon>
        <taxon>Dalbergieae</taxon>
        <taxon>Pterocarpus clade</taxon>
        <taxon>Stylosanthes</taxon>
    </lineage>
</organism>
<feature type="region of interest" description="Disordered" evidence="1">
    <location>
        <begin position="1"/>
        <end position="120"/>
    </location>
</feature>
<gene>
    <name evidence="2" type="ORF">PIB30_101258</name>
</gene>
<proteinExistence type="predicted"/>
<evidence type="ECO:0000256" key="1">
    <source>
        <dbReference type="SAM" id="MobiDB-lite"/>
    </source>
</evidence>
<accession>A0ABU6YYU5</accession>
<dbReference type="Proteomes" id="UP001341840">
    <property type="component" value="Unassembled WGS sequence"/>
</dbReference>
<comment type="caution">
    <text evidence="2">The sequence shown here is derived from an EMBL/GenBank/DDBJ whole genome shotgun (WGS) entry which is preliminary data.</text>
</comment>